<feature type="region of interest" description="Disordered" evidence="1">
    <location>
        <begin position="44"/>
        <end position="64"/>
    </location>
</feature>
<dbReference type="KEGG" id="tcc:108661976"/>
<sequence length="269" mass="30075">MAIALRNGKELCKRISNQALNPEISIQSDEKEIEKDAEQEIVVEESAKNLKEKSQSTPTPPPLFPQCFQKQKLDKQFQRFLERKLEEFETVALTEECSAIIHNKLPPKLKDLESFSIPCTIGSFKISKALCDLGASVSIMSLSIAKKLGFQEIQPTTVTLQLANRTIRHSIGIIEDVLLKVGHLCISVDFIVLKIEYDVEIPLILGRPCLATAGALIDVKNGKITFRVGEEEVVFNLFNATQYPYTDSCYKVDLVNKDKSKPIPPPSTE</sequence>
<reference evidence="2" key="1">
    <citation type="journal article" date="1997" name="Nucleic Acids Res.">
        <title>tRNAscan-SE: a program for improved detection of transfer RNA genes in genomic sequence.</title>
        <authorList>
            <person name="Lowe T.M."/>
            <person name="Eddy S.R."/>
        </authorList>
    </citation>
    <scope>NUCLEOTIDE SEQUENCE [LARGE SCALE GENOMIC DNA]</scope>
    <source>
        <strain evidence="2">r\B97-61/B2</strain>
    </source>
</reference>
<dbReference type="AlphaFoldDB" id="A0AB32WCD1"/>
<dbReference type="PANTHER" id="PTHR33067">
    <property type="entry name" value="RNA-DIRECTED DNA POLYMERASE-RELATED"/>
    <property type="match status" value="1"/>
</dbReference>
<name>A0AB32WCD1_THECC</name>
<protein>
    <submittedName>
        <fullName evidence="3">Uncharacterized protein LOC108661976</fullName>
    </submittedName>
</protein>
<dbReference type="Gramene" id="Tc05v2_t012610.1">
    <property type="protein sequence ID" value="Tc05v2_p012610.1"/>
    <property type="gene ID" value="Tc05v2_g012610"/>
</dbReference>
<dbReference type="SUPFAM" id="SSF50630">
    <property type="entry name" value="Acid proteases"/>
    <property type="match status" value="1"/>
</dbReference>
<proteinExistence type="predicted"/>
<feature type="compositionally biased region" description="Basic and acidic residues" evidence="1">
    <location>
        <begin position="45"/>
        <end position="54"/>
    </location>
</feature>
<evidence type="ECO:0000256" key="1">
    <source>
        <dbReference type="SAM" id="MobiDB-lite"/>
    </source>
</evidence>
<evidence type="ECO:0000313" key="2">
    <source>
        <dbReference type="Proteomes" id="UP000694886"/>
    </source>
</evidence>
<accession>A0AB32WCD1</accession>
<organism evidence="2 3">
    <name type="scientific">Theobroma cacao</name>
    <name type="common">Cacao</name>
    <name type="synonym">Cocoa</name>
    <dbReference type="NCBI Taxonomy" id="3641"/>
    <lineage>
        <taxon>Eukaryota</taxon>
        <taxon>Viridiplantae</taxon>
        <taxon>Streptophyta</taxon>
        <taxon>Embryophyta</taxon>
        <taxon>Tracheophyta</taxon>
        <taxon>Spermatophyta</taxon>
        <taxon>Magnoliopsida</taxon>
        <taxon>eudicotyledons</taxon>
        <taxon>Gunneridae</taxon>
        <taxon>Pentapetalae</taxon>
        <taxon>rosids</taxon>
        <taxon>malvids</taxon>
        <taxon>Malvales</taxon>
        <taxon>Malvaceae</taxon>
        <taxon>Byttnerioideae</taxon>
        <taxon>Theobroma</taxon>
    </lineage>
</organism>
<dbReference type="GeneID" id="108661976"/>
<reference evidence="3" key="2">
    <citation type="submission" date="2025-08" db="UniProtKB">
        <authorList>
            <consortium name="RefSeq"/>
        </authorList>
    </citation>
    <scope>IDENTIFICATION</scope>
</reference>
<evidence type="ECO:0000313" key="3">
    <source>
        <dbReference type="RefSeq" id="XP_017976460.1"/>
    </source>
</evidence>
<dbReference type="CDD" id="cd00303">
    <property type="entry name" value="retropepsin_like"/>
    <property type="match status" value="1"/>
</dbReference>
<dbReference type="RefSeq" id="XP_017976460.1">
    <property type="nucleotide sequence ID" value="XM_018120971.1"/>
</dbReference>
<dbReference type="PANTHER" id="PTHR33067:SF31">
    <property type="entry name" value="RNA-DIRECTED DNA POLYMERASE"/>
    <property type="match status" value="1"/>
</dbReference>
<dbReference type="Pfam" id="PF13650">
    <property type="entry name" value="Asp_protease_2"/>
    <property type="match status" value="1"/>
</dbReference>
<dbReference type="Gene3D" id="2.40.70.10">
    <property type="entry name" value="Acid Proteases"/>
    <property type="match status" value="1"/>
</dbReference>
<dbReference type="InterPro" id="IPR021109">
    <property type="entry name" value="Peptidase_aspartic_dom_sf"/>
</dbReference>
<dbReference type="Proteomes" id="UP000694886">
    <property type="component" value="Chromosome 5"/>
</dbReference>
<gene>
    <name evidence="3" type="primary">LOC108661976</name>
</gene>